<evidence type="ECO:0000313" key="2">
    <source>
        <dbReference type="EMBL" id="PGH11459.1"/>
    </source>
</evidence>
<gene>
    <name evidence="2" type="ORF">AJ79_04834</name>
</gene>
<protein>
    <submittedName>
        <fullName evidence="2">Uncharacterized protein</fullName>
    </submittedName>
</protein>
<dbReference type="AlphaFoldDB" id="A0A2B7XR86"/>
<comment type="caution">
    <text evidence="2">The sequence shown here is derived from an EMBL/GenBank/DDBJ whole genome shotgun (WGS) entry which is preliminary data.</text>
</comment>
<evidence type="ECO:0000313" key="3">
    <source>
        <dbReference type="Proteomes" id="UP000223968"/>
    </source>
</evidence>
<sequence length="69" mass="8147">MSLKHRPTNRPNRFHALERNGGWLSTRRTIGPNRPNQLCALERVMVADYQLTARPNKRPTDRTNRRHTD</sequence>
<keyword evidence="3" id="KW-1185">Reference proteome</keyword>
<evidence type="ECO:0000256" key="1">
    <source>
        <dbReference type="SAM" id="MobiDB-lite"/>
    </source>
</evidence>
<name>A0A2B7XR86_9EURO</name>
<dbReference type="EMBL" id="PDNB01000072">
    <property type="protein sequence ID" value="PGH11459.1"/>
    <property type="molecule type" value="Genomic_DNA"/>
</dbReference>
<feature type="region of interest" description="Disordered" evidence="1">
    <location>
        <begin position="1"/>
        <end position="20"/>
    </location>
</feature>
<feature type="region of interest" description="Disordered" evidence="1">
    <location>
        <begin position="50"/>
        <end position="69"/>
    </location>
</feature>
<dbReference type="Proteomes" id="UP000223968">
    <property type="component" value="Unassembled WGS sequence"/>
</dbReference>
<proteinExistence type="predicted"/>
<feature type="compositionally biased region" description="Basic and acidic residues" evidence="1">
    <location>
        <begin position="58"/>
        <end position="69"/>
    </location>
</feature>
<reference evidence="2 3" key="1">
    <citation type="submission" date="2017-10" db="EMBL/GenBank/DDBJ databases">
        <title>Comparative genomics in systemic dimorphic fungi from Ajellomycetaceae.</title>
        <authorList>
            <person name="Munoz J.F."/>
            <person name="Mcewen J.G."/>
            <person name="Clay O.K."/>
            <person name="Cuomo C.A."/>
        </authorList>
    </citation>
    <scope>NUCLEOTIDE SEQUENCE [LARGE SCALE GENOMIC DNA]</scope>
    <source>
        <strain evidence="2 3">UAMH5409</strain>
    </source>
</reference>
<organism evidence="2 3">
    <name type="scientific">Helicocarpus griseus UAMH5409</name>
    <dbReference type="NCBI Taxonomy" id="1447875"/>
    <lineage>
        <taxon>Eukaryota</taxon>
        <taxon>Fungi</taxon>
        <taxon>Dikarya</taxon>
        <taxon>Ascomycota</taxon>
        <taxon>Pezizomycotina</taxon>
        <taxon>Eurotiomycetes</taxon>
        <taxon>Eurotiomycetidae</taxon>
        <taxon>Onygenales</taxon>
        <taxon>Ajellomycetaceae</taxon>
        <taxon>Helicocarpus</taxon>
    </lineage>
</organism>
<accession>A0A2B7XR86</accession>